<dbReference type="Proteomes" id="UP000567885">
    <property type="component" value="Unassembled WGS sequence"/>
</dbReference>
<feature type="region of interest" description="Disordered" evidence="1">
    <location>
        <begin position="174"/>
        <end position="194"/>
    </location>
</feature>
<evidence type="ECO:0000256" key="2">
    <source>
        <dbReference type="SAM" id="Phobius"/>
    </source>
</evidence>
<evidence type="ECO:0000313" key="3">
    <source>
        <dbReference type="EMBL" id="KAF5669416.1"/>
    </source>
</evidence>
<dbReference type="AlphaFoldDB" id="A0A8H5TE07"/>
<protein>
    <submittedName>
        <fullName evidence="3">Uncharacterized protein</fullName>
    </submittedName>
</protein>
<keyword evidence="2" id="KW-0472">Membrane</keyword>
<reference evidence="3 4" key="1">
    <citation type="submission" date="2020-05" db="EMBL/GenBank/DDBJ databases">
        <title>Identification and distribution of gene clusters putatively required for synthesis of sphingolipid metabolism inhibitors in phylogenetically diverse species of the filamentous fungus Fusarium.</title>
        <authorList>
            <person name="Kim H.-S."/>
            <person name="Busman M."/>
            <person name="Brown D.W."/>
            <person name="Divon H."/>
            <person name="Uhlig S."/>
            <person name="Proctor R.H."/>
        </authorList>
    </citation>
    <scope>NUCLEOTIDE SEQUENCE [LARGE SCALE GENOMIC DNA]</scope>
    <source>
        <strain evidence="3 4">NRRL 20693</strain>
    </source>
</reference>
<organism evidence="3 4">
    <name type="scientific">Fusarium heterosporum</name>
    <dbReference type="NCBI Taxonomy" id="42747"/>
    <lineage>
        <taxon>Eukaryota</taxon>
        <taxon>Fungi</taxon>
        <taxon>Dikarya</taxon>
        <taxon>Ascomycota</taxon>
        <taxon>Pezizomycotina</taxon>
        <taxon>Sordariomycetes</taxon>
        <taxon>Hypocreomycetidae</taxon>
        <taxon>Hypocreales</taxon>
        <taxon>Nectriaceae</taxon>
        <taxon>Fusarium</taxon>
        <taxon>Fusarium heterosporum species complex</taxon>
    </lineage>
</organism>
<sequence length="315" mass="34185">MSDYDPFINLGLTCPYEGLFYICSNDPIRFIGCCSINPCGARKGLCPDQHLKPASFDKAHQGVVPPQACVNDNVDVAWFTCPGTFPPFIGCCAVDPCARGSCPRRELRAAKLGDKTKDVDEVLGGGSRYIPEFPSTSSDPIIFDPVTSIGGEPTAAVSTTVTNFVTFYTQQTTLGTSTPTSKPDSGHNEGSPGSSKKLAIALPIVLILLLLLIIFLLHRFHNKTRGRINRWRDSRKTKGSKNDPETTQDNDPQEEGPSAPPVPNQEGSASNGLRLPQAGKEAEDVFHVRHHESAFKPYTLSNTQARVLSRIKGTE</sequence>
<feature type="compositionally biased region" description="Basic and acidic residues" evidence="1">
    <location>
        <begin position="231"/>
        <end position="244"/>
    </location>
</feature>
<keyword evidence="4" id="KW-1185">Reference proteome</keyword>
<gene>
    <name evidence="3" type="ORF">FHETE_4919</name>
</gene>
<keyword evidence="2" id="KW-0812">Transmembrane</keyword>
<feature type="region of interest" description="Disordered" evidence="1">
    <location>
        <begin position="231"/>
        <end position="288"/>
    </location>
</feature>
<dbReference type="OrthoDB" id="3692311at2759"/>
<evidence type="ECO:0000256" key="1">
    <source>
        <dbReference type="SAM" id="MobiDB-lite"/>
    </source>
</evidence>
<feature type="transmembrane region" description="Helical" evidence="2">
    <location>
        <begin position="198"/>
        <end position="217"/>
    </location>
</feature>
<comment type="caution">
    <text evidence="3">The sequence shown here is derived from an EMBL/GenBank/DDBJ whole genome shotgun (WGS) entry which is preliminary data.</text>
</comment>
<evidence type="ECO:0000313" key="4">
    <source>
        <dbReference type="Proteomes" id="UP000567885"/>
    </source>
</evidence>
<accession>A0A8H5TE07</accession>
<proteinExistence type="predicted"/>
<keyword evidence="2" id="KW-1133">Transmembrane helix</keyword>
<name>A0A8H5TE07_FUSHE</name>
<dbReference type="EMBL" id="JAAGWQ010000083">
    <property type="protein sequence ID" value="KAF5669416.1"/>
    <property type="molecule type" value="Genomic_DNA"/>
</dbReference>